<dbReference type="EMBL" id="KN817535">
    <property type="protein sequence ID" value="KJA24781.1"/>
    <property type="molecule type" value="Genomic_DNA"/>
</dbReference>
<protein>
    <submittedName>
        <fullName evidence="2">Uncharacterized protein</fullName>
    </submittedName>
</protein>
<sequence length="66" mass="7532">MTYRTISSQPVSLRPPLAVIFLSTPTVHPSSPPHILSDMRTPAPIPTPHTRRKRTPRPQRWLRDLA</sequence>
<gene>
    <name evidence="2" type="ORF">HYPSUDRAFT_38438</name>
</gene>
<evidence type="ECO:0000313" key="3">
    <source>
        <dbReference type="Proteomes" id="UP000054270"/>
    </source>
</evidence>
<reference evidence="3" key="1">
    <citation type="submission" date="2014-04" db="EMBL/GenBank/DDBJ databases">
        <title>Evolutionary Origins and Diversification of the Mycorrhizal Mutualists.</title>
        <authorList>
            <consortium name="DOE Joint Genome Institute"/>
            <consortium name="Mycorrhizal Genomics Consortium"/>
            <person name="Kohler A."/>
            <person name="Kuo A."/>
            <person name="Nagy L.G."/>
            <person name="Floudas D."/>
            <person name="Copeland A."/>
            <person name="Barry K.W."/>
            <person name="Cichocki N."/>
            <person name="Veneault-Fourrey C."/>
            <person name="LaButti K."/>
            <person name="Lindquist E.A."/>
            <person name="Lipzen A."/>
            <person name="Lundell T."/>
            <person name="Morin E."/>
            <person name="Murat C."/>
            <person name="Riley R."/>
            <person name="Ohm R."/>
            <person name="Sun H."/>
            <person name="Tunlid A."/>
            <person name="Henrissat B."/>
            <person name="Grigoriev I.V."/>
            <person name="Hibbett D.S."/>
            <person name="Martin F."/>
        </authorList>
    </citation>
    <scope>NUCLEOTIDE SEQUENCE [LARGE SCALE GENOMIC DNA]</scope>
    <source>
        <strain evidence="3">FD-334 SS-4</strain>
    </source>
</reference>
<name>A0A0D2P821_HYPSF</name>
<dbReference type="Proteomes" id="UP000054270">
    <property type="component" value="Unassembled WGS sequence"/>
</dbReference>
<dbReference type="AlphaFoldDB" id="A0A0D2P821"/>
<keyword evidence="3" id="KW-1185">Reference proteome</keyword>
<feature type="region of interest" description="Disordered" evidence="1">
    <location>
        <begin position="29"/>
        <end position="66"/>
    </location>
</feature>
<organism evidence="2 3">
    <name type="scientific">Hypholoma sublateritium (strain FD-334 SS-4)</name>
    <dbReference type="NCBI Taxonomy" id="945553"/>
    <lineage>
        <taxon>Eukaryota</taxon>
        <taxon>Fungi</taxon>
        <taxon>Dikarya</taxon>
        <taxon>Basidiomycota</taxon>
        <taxon>Agaricomycotina</taxon>
        <taxon>Agaricomycetes</taxon>
        <taxon>Agaricomycetidae</taxon>
        <taxon>Agaricales</taxon>
        <taxon>Agaricineae</taxon>
        <taxon>Strophariaceae</taxon>
        <taxon>Hypholoma</taxon>
    </lineage>
</organism>
<evidence type="ECO:0000256" key="1">
    <source>
        <dbReference type="SAM" id="MobiDB-lite"/>
    </source>
</evidence>
<accession>A0A0D2P821</accession>
<evidence type="ECO:0000313" key="2">
    <source>
        <dbReference type="EMBL" id="KJA24781.1"/>
    </source>
</evidence>
<proteinExistence type="predicted"/>